<dbReference type="CDD" id="cd05280">
    <property type="entry name" value="MDR_yhdh_yhfp"/>
    <property type="match status" value="1"/>
</dbReference>
<sequence>MYSNVKEYNQIYQTMSTFQAFYITENEDKTFSQNIIERKIEDLPAGEVLIKVQYSSLNYKDALSSTGNRGVTRNYPHTPGIDAVGIVEDSQSTDFQKGDKVLVTGFDLGMNTAGGFGQYIRVPAKWVVKLPRGLKPKESMIFGTAGLTAALCIDKLLQNGLTPEKGKVIVTGATGGVGTMAVMILAKLGFHVVGVTGKPEGKDFLLKIGAKEVISREEVDDKSGRPLLKGVYAACVDTVGGNMLATILKSMQYNGVVAICGLVNSPELPTSVFPFILRGVSMFGIDSSECDIEWRKKMWKNLAKSWKPKGIQSITKTITIKGLSKEIKRILKGGQMGRVIVRL</sequence>
<dbReference type="InterPro" id="IPR014188">
    <property type="entry name" value="Acrylyl-CoA_reductase_AcuI"/>
</dbReference>
<dbReference type="InterPro" id="IPR013154">
    <property type="entry name" value="ADH-like_N"/>
</dbReference>
<name>A0ABM5N3K6_EMTOG</name>
<gene>
    <name evidence="2" type="ordered locus">Emtol_2903</name>
</gene>
<dbReference type="PANTHER" id="PTHR43677:SF1">
    <property type="entry name" value="ACRYLYL-COA REDUCTASE ACUI-RELATED"/>
    <property type="match status" value="1"/>
</dbReference>
<dbReference type="Gene3D" id="3.40.50.720">
    <property type="entry name" value="NAD(P)-binding Rossmann-like Domain"/>
    <property type="match status" value="1"/>
</dbReference>
<dbReference type="Pfam" id="PF08240">
    <property type="entry name" value="ADH_N"/>
    <property type="match status" value="1"/>
</dbReference>
<dbReference type="SUPFAM" id="SSF50129">
    <property type="entry name" value="GroES-like"/>
    <property type="match status" value="1"/>
</dbReference>
<keyword evidence="3" id="KW-1185">Reference proteome</keyword>
<dbReference type="Pfam" id="PF00107">
    <property type="entry name" value="ADH_zinc_N"/>
    <property type="match status" value="1"/>
</dbReference>
<accession>A0ABM5N3K6</accession>
<dbReference type="Gene3D" id="3.90.180.10">
    <property type="entry name" value="Medium-chain alcohol dehydrogenases, catalytic domain"/>
    <property type="match status" value="1"/>
</dbReference>
<organism evidence="2 3">
    <name type="scientific">Emticicia oligotrophica (strain DSM 17448 / CIP 109782 / MTCC 6937 / GPTSA100-15)</name>
    <dbReference type="NCBI Taxonomy" id="929562"/>
    <lineage>
        <taxon>Bacteria</taxon>
        <taxon>Pseudomonadati</taxon>
        <taxon>Bacteroidota</taxon>
        <taxon>Cytophagia</taxon>
        <taxon>Cytophagales</taxon>
        <taxon>Leadbetterellaceae</taxon>
        <taxon>Emticicia</taxon>
    </lineage>
</organism>
<dbReference type="InterPro" id="IPR051397">
    <property type="entry name" value="Zn-ADH-like_protein"/>
</dbReference>
<dbReference type="InterPro" id="IPR036291">
    <property type="entry name" value="NAD(P)-bd_dom_sf"/>
</dbReference>
<proteinExistence type="predicted"/>
<dbReference type="InterPro" id="IPR011032">
    <property type="entry name" value="GroES-like_sf"/>
</dbReference>
<dbReference type="SMART" id="SM00829">
    <property type="entry name" value="PKS_ER"/>
    <property type="match status" value="1"/>
</dbReference>
<dbReference type="EMBL" id="CP002961">
    <property type="protein sequence ID" value="AFK04036.1"/>
    <property type="molecule type" value="Genomic_DNA"/>
</dbReference>
<protein>
    <submittedName>
        <fullName evidence="2">Quinone oxidoreductase, YhdH/YhfP family</fullName>
    </submittedName>
</protein>
<evidence type="ECO:0000313" key="2">
    <source>
        <dbReference type="EMBL" id="AFK04036.1"/>
    </source>
</evidence>
<evidence type="ECO:0000259" key="1">
    <source>
        <dbReference type="SMART" id="SM00829"/>
    </source>
</evidence>
<dbReference type="SUPFAM" id="SSF51735">
    <property type="entry name" value="NAD(P)-binding Rossmann-fold domains"/>
    <property type="match status" value="1"/>
</dbReference>
<dbReference type="PANTHER" id="PTHR43677">
    <property type="entry name" value="SHORT-CHAIN DEHYDROGENASE/REDUCTASE"/>
    <property type="match status" value="1"/>
</dbReference>
<dbReference type="InterPro" id="IPR020843">
    <property type="entry name" value="ER"/>
</dbReference>
<dbReference type="InterPro" id="IPR013149">
    <property type="entry name" value="ADH-like_C"/>
</dbReference>
<evidence type="ECO:0000313" key="3">
    <source>
        <dbReference type="Proteomes" id="UP000002875"/>
    </source>
</evidence>
<dbReference type="NCBIfam" id="TIGR02823">
    <property type="entry name" value="oxido_YhdH"/>
    <property type="match status" value="1"/>
</dbReference>
<reference evidence="2 3" key="1">
    <citation type="submission" date="2011-07" db="EMBL/GenBank/DDBJ databases">
        <title>The complete genome of chromosome of Emticicia oligotrophica DSM 17448.</title>
        <authorList>
            <consortium name="US DOE Joint Genome Institute (JGI-PGF)"/>
            <person name="Lucas S."/>
            <person name="Han J."/>
            <person name="Lapidus A."/>
            <person name="Bruce D."/>
            <person name="Goodwin L."/>
            <person name="Pitluck S."/>
            <person name="Peters L."/>
            <person name="Kyrpides N."/>
            <person name="Mavromatis K."/>
            <person name="Ivanova N."/>
            <person name="Ovchinnikova G."/>
            <person name="Teshima H."/>
            <person name="Detter J.C."/>
            <person name="Tapia R."/>
            <person name="Han C."/>
            <person name="Land M."/>
            <person name="Hauser L."/>
            <person name="Markowitz V."/>
            <person name="Cheng J.-F."/>
            <person name="Hugenholtz P."/>
            <person name="Woyke T."/>
            <person name="Wu D."/>
            <person name="Tindall B."/>
            <person name="Pomrenke H."/>
            <person name="Brambilla E."/>
            <person name="Klenk H.-P."/>
            <person name="Eisen J.A."/>
        </authorList>
    </citation>
    <scope>NUCLEOTIDE SEQUENCE [LARGE SCALE GENOMIC DNA]</scope>
    <source>
        <strain evidence="2 3">DSM 17448</strain>
    </source>
</reference>
<feature type="domain" description="Enoyl reductase (ER)" evidence="1">
    <location>
        <begin position="29"/>
        <end position="341"/>
    </location>
</feature>
<dbReference type="Proteomes" id="UP000002875">
    <property type="component" value="Chromosome"/>
</dbReference>